<evidence type="ECO:0000256" key="1">
    <source>
        <dbReference type="ARBA" id="ARBA00004776"/>
    </source>
</evidence>
<dbReference type="PANTHER" id="PTHR43179">
    <property type="entry name" value="RHAMNOSYLTRANSFERASE WBBL"/>
    <property type="match status" value="1"/>
</dbReference>
<accession>B2TRU4</accession>
<dbReference type="CAZy" id="GT2">
    <property type="family name" value="Glycosyltransferase Family 2"/>
</dbReference>
<evidence type="ECO:0000256" key="4">
    <source>
        <dbReference type="ARBA" id="ARBA00022679"/>
    </source>
</evidence>
<reference evidence="6" key="1">
    <citation type="submission" date="2009-06" db="EMBL/GenBank/DDBJ databases">
        <authorList>
            <consortium name="US DOE Joint Genome Institute (JGI-PGF)"/>
            <person name="Lucas S."/>
            <person name="Copeland A."/>
            <person name="Lapidus A."/>
            <person name="Glavina del Rio T."/>
            <person name="Dalin E."/>
            <person name="Tice H."/>
            <person name="Bruce D."/>
            <person name="Goodwin L."/>
            <person name="Pitluck S."/>
            <person name="Kyrpides N."/>
            <person name="Mavromatis K."/>
            <person name="Ivanova N."/>
            <person name="Saunders E."/>
            <person name="Brettin T."/>
            <person name="Detter J.C."/>
            <person name="Han C."/>
            <person name="Larimer F."/>
            <person name="Land M."/>
            <person name="Hauser L."/>
            <person name="Markowitz V."/>
            <person name="Cheng J.-F."/>
            <person name="Hugenholtz P."/>
            <person name="Woyke T."/>
            <person name="Wu D."/>
            <person name="Gronow S."/>
            <person name="Klenk H.-P."/>
            <person name="Eisen J.A."/>
        </authorList>
    </citation>
    <scope>NUCLEOTIDE SEQUENCE</scope>
    <source>
        <strain evidence="6">Eklund 17B</strain>
    </source>
</reference>
<dbReference type="AlphaFoldDB" id="B2TRU4"/>
<proteinExistence type="inferred from homology"/>
<dbReference type="HOGENOM" id="CLU_487210_0_0_9"/>
<name>B2TRU4_CLOBB</name>
<dbReference type="InterPro" id="IPR029044">
    <property type="entry name" value="Nucleotide-diphossugar_trans"/>
</dbReference>
<comment type="similarity">
    <text evidence="2">Belongs to the glycosyltransferase 2 family.</text>
</comment>
<dbReference type="Gene3D" id="3.90.550.10">
    <property type="entry name" value="Spore Coat Polysaccharide Biosynthesis Protein SpsA, Chain A"/>
    <property type="match status" value="1"/>
</dbReference>
<gene>
    <name evidence="6" type="ordered locus">CLL_A2329</name>
</gene>
<dbReference type="Pfam" id="PF00535">
    <property type="entry name" value="Glycos_transf_2"/>
    <property type="match status" value="1"/>
</dbReference>
<evidence type="ECO:0000256" key="3">
    <source>
        <dbReference type="ARBA" id="ARBA00022676"/>
    </source>
</evidence>
<dbReference type="SUPFAM" id="SSF53448">
    <property type="entry name" value="Nucleotide-diphospho-sugar transferases"/>
    <property type="match status" value="1"/>
</dbReference>
<feature type="domain" description="Glycosyltransferase 2-like" evidence="5">
    <location>
        <begin position="156"/>
        <end position="261"/>
    </location>
</feature>
<dbReference type="EMBL" id="CP001056">
    <property type="protein sequence ID" value="ACD22220.1"/>
    <property type="molecule type" value="Genomic_DNA"/>
</dbReference>
<organism evidence="6">
    <name type="scientific">Clostridium botulinum (strain Eklund 17B / Type B)</name>
    <dbReference type="NCBI Taxonomy" id="935198"/>
    <lineage>
        <taxon>Bacteria</taxon>
        <taxon>Bacillati</taxon>
        <taxon>Bacillota</taxon>
        <taxon>Clostridia</taxon>
        <taxon>Eubacteriales</taxon>
        <taxon>Clostridiaceae</taxon>
        <taxon>Clostridium</taxon>
    </lineage>
</organism>
<dbReference type="KEGG" id="cbk:CLL_A2329"/>
<dbReference type="InterPro" id="IPR001173">
    <property type="entry name" value="Glyco_trans_2-like"/>
</dbReference>
<comment type="pathway">
    <text evidence="1">Cell wall biogenesis; cell wall polysaccharide biosynthesis.</text>
</comment>
<evidence type="ECO:0000256" key="2">
    <source>
        <dbReference type="ARBA" id="ARBA00006739"/>
    </source>
</evidence>
<evidence type="ECO:0000313" key="6">
    <source>
        <dbReference type="EMBL" id="ACD22220.1"/>
    </source>
</evidence>
<dbReference type="GO" id="GO:0016757">
    <property type="term" value="F:glycosyltransferase activity"/>
    <property type="evidence" value="ECO:0007669"/>
    <property type="project" value="UniProtKB-KW"/>
</dbReference>
<accession>U4P759</accession>
<evidence type="ECO:0000259" key="5">
    <source>
        <dbReference type="Pfam" id="PF00535"/>
    </source>
</evidence>
<reference evidence="6" key="2">
    <citation type="submission" date="2009-08" db="EMBL/GenBank/DDBJ databases">
        <authorList>
            <person name="Shrivastava S."/>
            <person name="Brinkac L.M."/>
            <person name="Dodson R.J."/>
            <person name="Harkins D.M."/>
            <person name="Durkin A.S."/>
            <person name="Sutton G."/>
        </authorList>
    </citation>
    <scope>NUCLEOTIDE SEQUENCE</scope>
    <source>
        <strain evidence="6">Eklund 17B</strain>
    </source>
</reference>
<keyword evidence="4 6" id="KW-0808">Transferase</keyword>
<protein>
    <submittedName>
        <fullName evidence="6">Glycosyl transferase, family 2</fullName>
    </submittedName>
</protein>
<sequence length="559" mass="64751">MIKNQSIARQMLEIIDTLIEEAESLHKTAKEHDFITFENISTDMHDLINSIYNIIANIKNEENLIISTDIACESIQDSLNRIIMFSKTRSQKLLDKIEFELIPFLQDVYLQLYFWGCVYPDKEKMKYYYNNEMKKLSSNKYINESEDKGKYKYELSIVVHGYNKLEYTKLCIESLLKFLPNDINYELILLNHGSTDGTKEYFESIAPTKQVDIMKNGSFVSVIHRIIEGKYYLSISNDVLVTKNAISNMIKCMESDENIAWIVPSTPNVSNYQTINSNYTDMDEMYKFASDNNVSNSYRWEQRPRLCNPIDLCRSKSFLSTNGICLAGYFHSTTFFSFPDDKLSLLLRRNGYKMILAKDVYCYHFGSITVNDDIAKYKDKNGNIGGQAFLNEGRQEFYNAFGIDPWGTGCCFNEELFKYLPCNDTKHVDVLGINCGIGSNPLKVKESIKEIAHNLDVTIYNITDEENYIEDLKGISNVAEYINSCEDIDRIFTGKKFKYIIFESKIETYKDPLLIISELKKRLVEDGIIGIKTLDKNLRINIKSNFLNSIQSDEWIILR</sequence>
<keyword evidence="3" id="KW-0328">Glycosyltransferase</keyword>
<dbReference type="PANTHER" id="PTHR43179:SF12">
    <property type="entry name" value="GALACTOFURANOSYLTRANSFERASE GLFT2"/>
    <property type="match status" value="1"/>
</dbReference>
<dbReference type="PATRIC" id="fig|935198.13.peg.2286"/>